<accession>A0A0A1WZ88</accession>
<reference evidence="1" key="2">
    <citation type="journal article" date="2015" name="Gigascience">
        <title>Reconstructing a comprehensive transcriptome assembly of a white-pupal translocated strain of the pest fruit fly Bactrocera cucurbitae.</title>
        <authorList>
            <person name="Sim S.B."/>
            <person name="Calla B."/>
            <person name="Hall B."/>
            <person name="DeRego T."/>
            <person name="Geib S.M."/>
        </authorList>
    </citation>
    <scope>NUCLEOTIDE SEQUENCE</scope>
</reference>
<evidence type="ECO:0000313" key="1">
    <source>
        <dbReference type="EMBL" id="JAD03986.1"/>
    </source>
</evidence>
<sequence length="231" mass="24542">MTKLKQSFSISKDTCGQKESLLPKVLQKQERNSTEKHKKKVKTTKSAAFSKLEIDLVTMCDKSLFACNIATATATGIAIAVLSLCVLPATATATATAAAASNTYVNPAAAATVGGSSVVPPPDEALIIATEVQQFTSAALLKIDNVLQHKLPAKMHAEGEAVRAEAVQQFEYCAQLAVSKDEIWRFKECGAEELGRAMQQLGLLIGQAYSGAGSVAGHAFWWSLLKLVGFL</sequence>
<gene>
    <name evidence="1" type="primary">accA_1</name>
    <name evidence="1" type="ORF">g.40098</name>
</gene>
<proteinExistence type="predicted"/>
<name>A0A0A1WZ88_ZEUCU</name>
<dbReference type="GO" id="GO:0016740">
    <property type="term" value="F:transferase activity"/>
    <property type="evidence" value="ECO:0007669"/>
    <property type="project" value="UniProtKB-KW"/>
</dbReference>
<dbReference type="OrthoDB" id="8056911at2759"/>
<dbReference type="AlphaFoldDB" id="A0A0A1WZ88"/>
<protein>
    <submittedName>
        <fullName evidence="1">Acetyl-coenzyme A carboxylase carboxyl transferase subunit alpha</fullName>
    </submittedName>
</protein>
<keyword evidence="1" id="KW-0808">Transferase</keyword>
<reference evidence="1" key="1">
    <citation type="submission" date="2014-11" db="EMBL/GenBank/DDBJ databases">
        <authorList>
            <person name="Geib S."/>
        </authorList>
    </citation>
    <scope>NUCLEOTIDE SEQUENCE</scope>
</reference>
<organism evidence="1">
    <name type="scientific">Zeugodacus cucurbitae</name>
    <name type="common">Melon fruit fly</name>
    <name type="synonym">Bactrocera cucurbitae</name>
    <dbReference type="NCBI Taxonomy" id="28588"/>
    <lineage>
        <taxon>Eukaryota</taxon>
        <taxon>Metazoa</taxon>
        <taxon>Ecdysozoa</taxon>
        <taxon>Arthropoda</taxon>
        <taxon>Hexapoda</taxon>
        <taxon>Insecta</taxon>
        <taxon>Pterygota</taxon>
        <taxon>Neoptera</taxon>
        <taxon>Endopterygota</taxon>
        <taxon>Diptera</taxon>
        <taxon>Brachycera</taxon>
        <taxon>Muscomorpha</taxon>
        <taxon>Tephritoidea</taxon>
        <taxon>Tephritidae</taxon>
        <taxon>Zeugodacus</taxon>
        <taxon>Zeugodacus</taxon>
    </lineage>
</organism>
<dbReference type="EMBL" id="GBXI01010306">
    <property type="protein sequence ID" value="JAD03986.1"/>
    <property type="molecule type" value="Transcribed_RNA"/>
</dbReference>